<dbReference type="PANTHER" id="PTHR12932:SF21">
    <property type="entry name" value="TUBULIN POLYMERIZATION-PROMOTING PROTEIN FAMILY MEMBER 2"/>
    <property type="match status" value="1"/>
</dbReference>
<dbReference type="GO" id="GO:0005874">
    <property type="term" value="C:microtubule"/>
    <property type="evidence" value="ECO:0007669"/>
    <property type="project" value="TreeGrafter"/>
</dbReference>
<dbReference type="EMBL" id="KZ505993">
    <property type="protein sequence ID" value="PKU42457.1"/>
    <property type="molecule type" value="Genomic_DNA"/>
</dbReference>
<dbReference type="GO" id="GO:0015631">
    <property type="term" value="F:tubulin binding"/>
    <property type="evidence" value="ECO:0007669"/>
    <property type="project" value="InterPro"/>
</dbReference>
<dbReference type="Proteomes" id="UP000233556">
    <property type="component" value="Unassembled WGS sequence"/>
</dbReference>
<dbReference type="GO" id="GO:0001578">
    <property type="term" value="P:microtubule bundle formation"/>
    <property type="evidence" value="ECO:0007669"/>
    <property type="project" value="TreeGrafter"/>
</dbReference>
<dbReference type="PANTHER" id="PTHR12932">
    <property type="entry name" value="P25 ALPHA-RELATED"/>
    <property type="match status" value="1"/>
</dbReference>
<gene>
    <name evidence="1" type="ORF">llap_7257</name>
</gene>
<accession>A0A2I0U8T9</accession>
<evidence type="ECO:0000313" key="2">
    <source>
        <dbReference type="Proteomes" id="UP000233556"/>
    </source>
</evidence>
<dbReference type="GO" id="GO:0032273">
    <property type="term" value="P:positive regulation of protein polymerization"/>
    <property type="evidence" value="ECO:0007669"/>
    <property type="project" value="TreeGrafter"/>
</dbReference>
<dbReference type="OrthoDB" id="548799at2759"/>
<sequence length="140" mass="14922">MKEICSKCFKGKLPKEALQAVYGLIEVKEPSSVGATVSMSFLTHCAPRAAMGPFISAVGTCAILTHREEFVCDLFPNAGCLLQKITKVGGVERLTDPSKYIGSHNEHFDESGKGKGLAGCQDLADDRGYIGAYKGAGTYD</sequence>
<reference evidence="2" key="2">
    <citation type="submission" date="2017-12" db="EMBL/GenBank/DDBJ databases">
        <title>Genome sequence of the Bar-tailed Godwit (Limosa lapponica baueri).</title>
        <authorList>
            <person name="Lima N.C.B."/>
            <person name="Parody-Merino A.M."/>
            <person name="Battley P.F."/>
            <person name="Fidler A.E."/>
            <person name="Prosdocimi F."/>
        </authorList>
    </citation>
    <scope>NUCLEOTIDE SEQUENCE [LARGE SCALE GENOMIC DNA]</scope>
</reference>
<keyword evidence="2" id="KW-1185">Reference proteome</keyword>
<dbReference type="GO" id="GO:0046785">
    <property type="term" value="P:microtubule polymerization"/>
    <property type="evidence" value="ECO:0007669"/>
    <property type="project" value="InterPro"/>
</dbReference>
<evidence type="ECO:0000313" key="1">
    <source>
        <dbReference type="EMBL" id="PKU42457.1"/>
    </source>
</evidence>
<proteinExistence type="predicted"/>
<dbReference type="Pfam" id="PF05517">
    <property type="entry name" value="p25-alpha"/>
    <property type="match status" value="1"/>
</dbReference>
<dbReference type="InterPro" id="IPR008907">
    <property type="entry name" value="TPP/p25"/>
</dbReference>
<name>A0A2I0U8T9_LIMLA</name>
<organism evidence="1 2">
    <name type="scientific">Limosa lapponica baueri</name>
    <dbReference type="NCBI Taxonomy" id="1758121"/>
    <lineage>
        <taxon>Eukaryota</taxon>
        <taxon>Metazoa</taxon>
        <taxon>Chordata</taxon>
        <taxon>Craniata</taxon>
        <taxon>Vertebrata</taxon>
        <taxon>Euteleostomi</taxon>
        <taxon>Archelosauria</taxon>
        <taxon>Archosauria</taxon>
        <taxon>Dinosauria</taxon>
        <taxon>Saurischia</taxon>
        <taxon>Theropoda</taxon>
        <taxon>Coelurosauria</taxon>
        <taxon>Aves</taxon>
        <taxon>Neognathae</taxon>
        <taxon>Neoaves</taxon>
        <taxon>Charadriiformes</taxon>
        <taxon>Scolopacidae</taxon>
        <taxon>Limosa</taxon>
    </lineage>
</organism>
<reference evidence="2" key="1">
    <citation type="submission" date="2017-11" db="EMBL/GenBank/DDBJ databases">
        <authorList>
            <person name="Lima N.C."/>
            <person name="Parody-Merino A.M."/>
            <person name="Battley P.F."/>
            <person name="Fidler A.E."/>
            <person name="Prosdocimi F."/>
        </authorList>
    </citation>
    <scope>NUCLEOTIDE SEQUENCE [LARGE SCALE GENOMIC DNA]</scope>
</reference>
<protein>
    <submittedName>
        <fullName evidence="1">Uncharacterized protein</fullName>
    </submittedName>
</protein>
<dbReference type="AlphaFoldDB" id="A0A2I0U8T9"/>